<proteinExistence type="predicted"/>
<feature type="domain" description="PucR C-terminal helix-turn-helix" evidence="1">
    <location>
        <begin position="269"/>
        <end position="323"/>
    </location>
</feature>
<evidence type="ECO:0000313" key="3">
    <source>
        <dbReference type="Proteomes" id="UP000184536"/>
    </source>
</evidence>
<dbReference type="STRING" id="1121919.SAMN02745975_02582"/>
<dbReference type="Proteomes" id="UP000184536">
    <property type="component" value="Unassembled WGS sequence"/>
</dbReference>
<dbReference type="AlphaFoldDB" id="A0A1M6L5A3"/>
<reference evidence="3" key="1">
    <citation type="submission" date="2016-11" db="EMBL/GenBank/DDBJ databases">
        <authorList>
            <person name="Varghese N."/>
            <person name="Submissions S."/>
        </authorList>
    </citation>
    <scope>NUCLEOTIDE SEQUENCE [LARGE SCALE GENOMIC DNA]</scope>
    <source>
        <strain evidence="3">DSM 17957</strain>
    </source>
</reference>
<name>A0A1M6L5A3_9FIRM</name>
<organism evidence="2 3">
    <name type="scientific">Geosporobacter subterraneus DSM 17957</name>
    <dbReference type="NCBI Taxonomy" id="1121919"/>
    <lineage>
        <taxon>Bacteria</taxon>
        <taxon>Bacillati</taxon>
        <taxon>Bacillota</taxon>
        <taxon>Clostridia</taxon>
        <taxon>Peptostreptococcales</taxon>
        <taxon>Thermotaleaceae</taxon>
        <taxon>Geosporobacter</taxon>
    </lineage>
</organism>
<sequence>MESMKAVLQEIGRTMDKKVFVVAQEKVFAYPSDAEISISLTELQENLGKNYKGYNIYSLSSEYPDTYVCLEGESFCRDTIANLVLIMLARALQEHKSLHQLVKGVLKGNIEDEQRFMLEEKKRKLLPAYLIMIDTLGKYSEEVLEITSNYIDIKLQLINEDHVILLSGDGAIEDLCKDIRTNIMTELLTDCSIAIGGILQHSAELGIYYNRCLETMALKRRFKLPENVYHYEKMDFYRIAADINPELKESILQKVFSKKFEEALDHEMVTTIEEYFKNNLNLTDAAARLFVHRNTLLYRLEKIYRHSGYDLKNFSDCWLFQLAWVIRKEKAI</sequence>
<protein>
    <submittedName>
        <fullName evidence="2">PucR C-terminal helix-turn-helix domain-containing protein</fullName>
    </submittedName>
</protein>
<dbReference type="Gene3D" id="1.10.10.2840">
    <property type="entry name" value="PucR C-terminal helix-turn-helix domain"/>
    <property type="match status" value="1"/>
</dbReference>
<dbReference type="EMBL" id="FQZV01000034">
    <property type="protein sequence ID" value="SHJ66314.1"/>
    <property type="molecule type" value="Genomic_DNA"/>
</dbReference>
<gene>
    <name evidence="2" type="ORF">SAMN02745975_02582</name>
</gene>
<dbReference type="RefSeq" id="WP_110941677.1">
    <property type="nucleotide sequence ID" value="NZ_FQZV01000034.1"/>
</dbReference>
<dbReference type="OrthoDB" id="9792148at2"/>
<dbReference type="InterPro" id="IPR042070">
    <property type="entry name" value="PucR_C-HTH_sf"/>
</dbReference>
<evidence type="ECO:0000313" key="2">
    <source>
        <dbReference type="EMBL" id="SHJ66314.1"/>
    </source>
</evidence>
<dbReference type="PANTHER" id="PTHR33744">
    <property type="entry name" value="CARBOHYDRATE DIACID REGULATOR"/>
    <property type="match status" value="1"/>
</dbReference>
<dbReference type="PANTHER" id="PTHR33744:SF15">
    <property type="entry name" value="CARBOHYDRATE DIACID REGULATOR"/>
    <property type="match status" value="1"/>
</dbReference>
<dbReference type="InterPro" id="IPR025736">
    <property type="entry name" value="PucR_C-HTH_dom"/>
</dbReference>
<accession>A0A1M6L5A3</accession>
<dbReference type="InterPro" id="IPR051448">
    <property type="entry name" value="CdaR-like_regulators"/>
</dbReference>
<evidence type="ECO:0000259" key="1">
    <source>
        <dbReference type="Pfam" id="PF13556"/>
    </source>
</evidence>
<keyword evidence="3" id="KW-1185">Reference proteome</keyword>
<dbReference type="Pfam" id="PF13556">
    <property type="entry name" value="HTH_30"/>
    <property type="match status" value="1"/>
</dbReference>